<dbReference type="Gene3D" id="2.60.120.200">
    <property type="match status" value="1"/>
</dbReference>
<feature type="signal peptide" evidence="1">
    <location>
        <begin position="1"/>
        <end position="24"/>
    </location>
</feature>
<dbReference type="PANTHER" id="PTHR10963:SF24">
    <property type="entry name" value="GLYCOSIDASE C21B10.07-RELATED"/>
    <property type="match status" value="1"/>
</dbReference>
<dbReference type="AlphaFoldDB" id="A0A409XW01"/>
<reference evidence="2 3" key="1">
    <citation type="journal article" date="2018" name="Evol. Lett.">
        <title>Horizontal gene cluster transfer increased hallucinogenic mushroom diversity.</title>
        <authorList>
            <person name="Reynolds H.T."/>
            <person name="Vijayakumar V."/>
            <person name="Gluck-Thaler E."/>
            <person name="Korotkin H.B."/>
            <person name="Matheny P.B."/>
            <person name="Slot J.C."/>
        </authorList>
    </citation>
    <scope>NUCLEOTIDE SEQUENCE [LARGE SCALE GENOMIC DNA]</scope>
    <source>
        <strain evidence="2 3">2631</strain>
    </source>
</reference>
<evidence type="ECO:0000313" key="3">
    <source>
        <dbReference type="Proteomes" id="UP000283269"/>
    </source>
</evidence>
<name>A0A409XW01_PSICY</name>
<proteinExistence type="predicted"/>
<evidence type="ECO:0000256" key="1">
    <source>
        <dbReference type="SAM" id="SignalP"/>
    </source>
</evidence>
<dbReference type="OrthoDB" id="192832at2759"/>
<protein>
    <recommendedName>
        <fullName evidence="4">GH16 domain-containing protein</fullName>
    </recommendedName>
</protein>
<evidence type="ECO:0000313" key="2">
    <source>
        <dbReference type="EMBL" id="PPQ94921.1"/>
    </source>
</evidence>
<gene>
    <name evidence="2" type="ORF">CVT25_004407</name>
</gene>
<dbReference type="STRING" id="93625.A0A409XW01"/>
<accession>A0A409XW01</accession>
<sequence length="376" mass="42401">MKPHCIKPTVISLFVLSSLSYTLGATYFLKENIVGESFYSHFDWEAVADPNHGRVNYVDQDTSVAQNLTYANFDTFILRTDYTTVLSAEDPGRNSVRIRSKNTYTTHVAITWPGIKETKESDKPKGNYAHLRHQGLVDIVEGINDQPPNSITLHTTEVFDVLITTELTIYGERMYHARHATSERFYHFLYFCPMTEPLLCRISGQLDCNTLVNSNAGCGVTNPGSSDYGPEFNVKGGGWYVVERAPDHISIWFWSRHDPSIPHELKYGSFEVDSRKWGVPVAYFPNDTCNPMSKYFEENNIIINLTLCGDWAGTAYGQSGCPSTCIGTKLDSTYETLILMSPLSRSVLDFVNNNPDAFVDAYFDFAAIRVYQPVAY</sequence>
<keyword evidence="3" id="KW-1185">Reference proteome</keyword>
<organism evidence="2 3">
    <name type="scientific">Psilocybe cyanescens</name>
    <dbReference type="NCBI Taxonomy" id="93625"/>
    <lineage>
        <taxon>Eukaryota</taxon>
        <taxon>Fungi</taxon>
        <taxon>Dikarya</taxon>
        <taxon>Basidiomycota</taxon>
        <taxon>Agaricomycotina</taxon>
        <taxon>Agaricomycetes</taxon>
        <taxon>Agaricomycetidae</taxon>
        <taxon>Agaricales</taxon>
        <taxon>Agaricineae</taxon>
        <taxon>Strophariaceae</taxon>
        <taxon>Psilocybe</taxon>
    </lineage>
</organism>
<dbReference type="GO" id="GO:0009251">
    <property type="term" value="P:glucan catabolic process"/>
    <property type="evidence" value="ECO:0007669"/>
    <property type="project" value="TreeGrafter"/>
</dbReference>
<dbReference type="Pfam" id="PF26113">
    <property type="entry name" value="GH16_XgeA"/>
    <property type="match status" value="2"/>
</dbReference>
<feature type="chain" id="PRO_5019463356" description="GH16 domain-containing protein" evidence="1">
    <location>
        <begin position="25"/>
        <end position="376"/>
    </location>
</feature>
<dbReference type="InParanoid" id="A0A409XW01"/>
<dbReference type="EMBL" id="NHYD01000192">
    <property type="protein sequence ID" value="PPQ94921.1"/>
    <property type="molecule type" value="Genomic_DNA"/>
</dbReference>
<dbReference type="InterPro" id="IPR050546">
    <property type="entry name" value="Glycosyl_Hydrlase_16"/>
</dbReference>
<dbReference type="PANTHER" id="PTHR10963">
    <property type="entry name" value="GLYCOSYL HYDROLASE-RELATED"/>
    <property type="match status" value="1"/>
</dbReference>
<keyword evidence="1" id="KW-0732">Signal</keyword>
<evidence type="ECO:0008006" key="4">
    <source>
        <dbReference type="Google" id="ProtNLM"/>
    </source>
</evidence>
<dbReference type="SUPFAM" id="SSF49899">
    <property type="entry name" value="Concanavalin A-like lectins/glucanases"/>
    <property type="match status" value="1"/>
</dbReference>
<comment type="caution">
    <text evidence="2">The sequence shown here is derived from an EMBL/GenBank/DDBJ whole genome shotgun (WGS) entry which is preliminary data.</text>
</comment>
<dbReference type="InterPro" id="IPR013320">
    <property type="entry name" value="ConA-like_dom_sf"/>
</dbReference>
<dbReference type="Proteomes" id="UP000283269">
    <property type="component" value="Unassembled WGS sequence"/>
</dbReference>